<evidence type="ECO:0000313" key="4">
    <source>
        <dbReference type="EMBL" id="TGY36576.1"/>
    </source>
</evidence>
<gene>
    <name evidence="4" type="ORF">E5352_03520</name>
</gene>
<organism evidence="4 5">
    <name type="scientific">Stenotrophomonas maltophilia</name>
    <name type="common">Pseudomonas maltophilia</name>
    <name type="synonym">Xanthomonas maltophilia</name>
    <dbReference type="NCBI Taxonomy" id="40324"/>
    <lineage>
        <taxon>Bacteria</taxon>
        <taxon>Pseudomonadati</taxon>
        <taxon>Pseudomonadota</taxon>
        <taxon>Gammaproteobacteria</taxon>
        <taxon>Lysobacterales</taxon>
        <taxon>Lysobacteraceae</taxon>
        <taxon>Stenotrophomonas</taxon>
        <taxon>Stenotrophomonas maltophilia group</taxon>
    </lineage>
</organism>
<evidence type="ECO:0000256" key="1">
    <source>
        <dbReference type="ARBA" id="ARBA00001917"/>
    </source>
</evidence>
<dbReference type="PANTHER" id="PTHR30543:SF21">
    <property type="entry name" value="NAD(P)H-DEPENDENT FMN REDUCTASE LOT6"/>
    <property type="match status" value="1"/>
</dbReference>
<dbReference type="Gene3D" id="3.40.50.360">
    <property type="match status" value="1"/>
</dbReference>
<dbReference type="Proteomes" id="UP000306631">
    <property type="component" value="Unassembled WGS sequence"/>
</dbReference>
<sequence>MPEFKIAVLVGSLRKGSHNLALAHALEKLAGDKARFDYVSIGDLPLYNQDFDSHYPAQGVRLKQQIRQADAVLFVTPEYNRSVPGVLKNAIDLGSRPYGDSAFAGKPAAVIGASVGVIGTALAQQHLRNILAYLDMPVLGQPEAFLHFKEGLIDAQGTITNAGTQAFLQGFVDRFLAWTGTHGGQH</sequence>
<dbReference type="Pfam" id="PF03358">
    <property type="entry name" value="FMN_red"/>
    <property type="match status" value="1"/>
</dbReference>
<comment type="cofactor">
    <cofactor evidence="1">
        <name>FMN</name>
        <dbReference type="ChEBI" id="CHEBI:58210"/>
    </cofactor>
</comment>
<dbReference type="EMBL" id="SRYW01000002">
    <property type="protein sequence ID" value="TGY36576.1"/>
    <property type="molecule type" value="Genomic_DNA"/>
</dbReference>
<dbReference type="SUPFAM" id="SSF52218">
    <property type="entry name" value="Flavoproteins"/>
    <property type="match status" value="1"/>
</dbReference>
<dbReference type="PANTHER" id="PTHR30543">
    <property type="entry name" value="CHROMATE REDUCTASE"/>
    <property type="match status" value="1"/>
</dbReference>
<evidence type="ECO:0000313" key="5">
    <source>
        <dbReference type="Proteomes" id="UP000306631"/>
    </source>
</evidence>
<comment type="caution">
    <text evidence="4">The sequence shown here is derived from an EMBL/GenBank/DDBJ whole genome shotgun (WGS) entry which is preliminary data.</text>
</comment>
<dbReference type="GO" id="GO:0005829">
    <property type="term" value="C:cytosol"/>
    <property type="evidence" value="ECO:0007669"/>
    <property type="project" value="TreeGrafter"/>
</dbReference>
<dbReference type="RefSeq" id="WP_017357570.1">
    <property type="nucleotide sequence ID" value="NZ_SRYW01000002.1"/>
</dbReference>
<dbReference type="InterPro" id="IPR050712">
    <property type="entry name" value="NAD(P)H-dep_reductase"/>
</dbReference>
<dbReference type="InterPro" id="IPR005025">
    <property type="entry name" value="FMN_Rdtase-like_dom"/>
</dbReference>
<reference evidence="4 5" key="1">
    <citation type="submission" date="2019-04" db="EMBL/GenBank/DDBJ databases">
        <title>Microbes associate with the intestines of laboratory mice.</title>
        <authorList>
            <person name="Navarre W."/>
            <person name="Wong E."/>
            <person name="Huang K."/>
            <person name="Tropini C."/>
            <person name="Ng K."/>
            <person name="Yu B."/>
        </authorList>
    </citation>
    <scope>NUCLEOTIDE SEQUENCE [LARGE SCALE GENOMIC DNA]</scope>
    <source>
        <strain evidence="4 5">NM62_B4-13</strain>
    </source>
</reference>
<dbReference type="InterPro" id="IPR029039">
    <property type="entry name" value="Flavoprotein-like_sf"/>
</dbReference>
<evidence type="ECO:0000259" key="3">
    <source>
        <dbReference type="Pfam" id="PF03358"/>
    </source>
</evidence>
<dbReference type="AlphaFoldDB" id="A0A4S2D5F6"/>
<dbReference type="SMR" id="A0A4S2D5F6"/>
<dbReference type="GO" id="GO:0010181">
    <property type="term" value="F:FMN binding"/>
    <property type="evidence" value="ECO:0007669"/>
    <property type="project" value="TreeGrafter"/>
</dbReference>
<accession>A0A4S2D5F6</accession>
<proteinExistence type="predicted"/>
<feature type="domain" description="NADPH-dependent FMN reductase-like" evidence="3">
    <location>
        <begin position="5"/>
        <end position="148"/>
    </location>
</feature>
<protein>
    <submittedName>
        <fullName evidence="4">NADPH-dependent oxidoreductase</fullName>
    </submittedName>
</protein>
<dbReference type="OrthoDB" id="9812295at2"/>
<keyword evidence="2" id="KW-0285">Flavoprotein</keyword>
<keyword evidence="2" id="KW-0288">FMN</keyword>
<name>A0A4S2D5F6_STEMA</name>
<evidence type="ECO:0000256" key="2">
    <source>
        <dbReference type="ARBA" id="ARBA00022643"/>
    </source>
</evidence>
<dbReference type="GO" id="GO:0016491">
    <property type="term" value="F:oxidoreductase activity"/>
    <property type="evidence" value="ECO:0007669"/>
    <property type="project" value="InterPro"/>
</dbReference>